<sequence length="142" mass="16258">MNKEAKWAFITALDDELLKGGATMTEWCAFIVRDCDYAFVGGANLATVITATAAIETYLRAEYAGGKRIRLVDLVDSAPIERGLRDDIHKLRKYRNTWVHVAMPEDDEEILQNPEANEEQLEEWAKLAQRILRRTIYENQSL</sequence>
<dbReference type="Proteomes" id="UP000223606">
    <property type="component" value="Chromosome 1"/>
</dbReference>
<organism evidence="1 2">
    <name type="scientific">Hartmannibacter diazotrophicus</name>
    <dbReference type="NCBI Taxonomy" id="1482074"/>
    <lineage>
        <taxon>Bacteria</taxon>
        <taxon>Pseudomonadati</taxon>
        <taxon>Pseudomonadota</taxon>
        <taxon>Alphaproteobacteria</taxon>
        <taxon>Hyphomicrobiales</taxon>
        <taxon>Pleomorphomonadaceae</taxon>
        <taxon>Hartmannibacter</taxon>
    </lineage>
</organism>
<dbReference type="AlphaFoldDB" id="A0A2C9DAM5"/>
<name>A0A2C9DAM5_9HYPH</name>
<evidence type="ECO:0000313" key="2">
    <source>
        <dbReference type="Proteomes" id="UP000223606"/>
    </source>
</evidence>
<gene>
    <name evidence="1" type="ORF">HDIA_3637</name>
</gene>
<protein>
    <recommendedName>
        <fullName evidence="3">DUF4145 domain-containing protein</fullName>
    </recommendedName>
</protein>
<reference evidence="2" key="1">
    <citation type="submission" date="2017-09" db="EMBL/GenBank/DDBJ databases">
        <title>Genome sequence of Nannocystis excedens DSM 71.</title>
        <authorList>
            <person name="Blom J."/>
        </authorList>
    </citation>
    <scope>NUCLEOTIDE SEQUENCE [LARGE SCALE GENOMIC DNA]</scope>
    <source>
        <strain evidence="2">type strain: E19</strain>
    </source>
</reference>
<keyword evidence="2" id="KW-1185">Reference proteome</keyword>
<proteinExistence type="predicted"/>
<dbReference type="EMBL" id="LT960614">
    <property type="protein sequence ID" value="SON57178.1"/>
    <property type="molecule type" value="Genomic_DNA"/>
</dbReference>
<accession>A0A2C9DAM5</accession>
<evidence type="ECO:0000313" key="1">
    <source>
        <dbReference type="EMBL" id="SON57178.1"/>
    </source>
</evidence>
<dbReference type="OrthoDB" id="1550933at2"/>
<dbReference type="KEGG" id="hdi:HDIA_3637"/>
<evidence type="ECO:0008006" key="3">
    <source>
        <dbReference type="Google" id="ProtNLM"/>
    </source>
</evidence>